<feature type="compositionally biased region" description="Acidic residues" evidence="1">
    <location>
        <begin position="14"/>
        <end position="26"/>
    </location>
</feature>
<proteinExistence type="predicted"/>
<feature type="compositionally biased region" description="Low complexity" evidence="1">
    <location>
        <begin position="27"/>
        <end position="36"/>
    </location>
</feature>
<gene>
    <name evidence="2" type="ORF">MNOR_LOCUS31630</name>
</gene>
<comment type="caution">
    <text evidence="2">The sequence shown here is derived from an EMBL/GenBank/DDBJ whole genome shotgun (WGS) entry which is preliminary data.</text>
</comment>
<feature type="region of interest" description="Disordered" evidence="1">
    <location>
        <begin position="1"/>
        <end position="81"/>
    </location>
</feature>
<feature type="non-terminal residue" evidence="2">
    <location>
        <position position="1"/>
    </location>
</feature>
<dbReference type="Proteomes" id="UP001497623">
    <property type="component" value="Unassembled WGS sequence"/>
</dbReference>
<dbReference type="AlphaFoldDB" id="A0AAV2S5M9"/>
<sequence length="221" mass="24990">TDDEHIVNLTAYDGDNDGESDNEDNSSDSTISDIGNENIFNHNLDYFNPGPYDGDNSDGGAASTDNNTSNSVISNITDNDDISDNEDFFNPGVYDGDIPVGYISDNSIIGIFGNNRELVPVLRESQIYIPKKYWNGTYKNVILDDDNTDNESNINDIDQHVRSPIPAHSDYWELIKKPCKLFFKHIYEIDIPNKNGTIKKKGHRTSKYRIILNINELYQLE</sequence>
<accession>A0AAV2S5M9</accession>
<feature type="compositionally biased region" description="Low complexity" evidence="1">
    <location>
        <begin position="63"/>
        <end position="77"/>
    </location>
</feature>
<protein>
    <submittedName>
        <fullName evidence="2">Uncharacterized protein</fullName>
    </submittedName>
</protein>
<feature type="non-terminal residue" evidence="2">
    <location>
        <position position="221"/>
    </location>
</feature>
<keyword evidence="3" id="KW-1185">Reference proteome</keyword>
<name>A0AAV2S5M9_MEGNR</name>
<evidence type="ECO:0000256" key="1">
    <source>
        <dbReference type="SAM" id="MobiDB-lite"/>
    </source>
</evidence>
<evidence type="ECO:0000313" key="3">
    <source>
        <dbReference type="Proteomes" id="UP001497623"/>
    </source>
</evidence>
<reference evidence="2 3" key="1">
    <citation type="submission" date="2024-05" db="EMBL/GenBank/DDBJ databases">
        <authorList>
            <person name="Wallberg A."/>
        </authorList>
    </citation>
    <scope>NUCLEOTIDE SEQUENCE [LARGE SCALE GENOMIC DNA]</scope>
</reference>
<dbReference type="EMBL" id="CAXKWB010041187">
    <property type="protein sequence ID" value="CAL4156067.1"/>
    <property type="molecule type" value="Genomic_DNA"/>
</dbReference>
<evidence type="ECO:0000313" key="2">
    <source>
        <dbReference type="EMBL" id="CAL4156067.1"/>
    </source>
</evidence>
<organism evidence="2 3">
    <name type="scientific">Meganyctiphanes norvegica</name>
    <name type="common">Northern krill</name>
    <name type="synonym">Thysanopoda norvegica</name>
    <dbReference type="NCBI Taxonomy" id="48144"/>
    <lineage>
        <taxon>Eukaryota</taxon>
        <taxon>Metazoa</taxon>
        <taxon>Ecdysozoa</taxon>
        <taxon>Arthropoda</taxon>
        <taxon>Crustacea</taxon>
        <taxon>Multicrustacea</taxon>
        <taxon>Malacostraca</taxon>
        <taxon>Eumalacostraca</taxon>
        <taxon>Eucarida</taxon>
        <taxon>Euphausiacea</taxon>
        <taxon>Euphausiidae</taxon>
        <taxon>Meganyctiphanes</taxon>
    </lineage>
</organism>